<evidence type="ECO:0000313" key="6">
    <source>
        <dbReference type="Proteomes" id="UP001363151"/>
    </source>
</evidence>
<dbReference type="SUPFAM" id="SSF48576">
    <property type="entry name" value="Terpenoid synthases"/>
    <property type="match status" value="1"/>
</dbReference>
<dbReference type="InterPro" id="IPR000092">
    <property type="entry name" value="Polyprenyl_synt"/>
</dbReference>
<protein>
    <submittedName>
        <fullName evidence="5">Geranylgeranyl diphosphate synthase</fullName>
    </submittedName>
</protein>
<dbReference type="PROSITE" id="PS00723">
    <property type="entry name" value="POLYPRENYL_SYNTHASE_1"/>
    <property type="match status" value="1"/>
</dbReference>
<organism evidence="5 6">
    <name type="scientific">Aureococcus anophagefferens</name>
    <name type="common">Harmful bloom alga</name>
    <dbReference type="NCBI Taxonomy" id="44056"/>
    <lineage>
        <taxon>Eukaryota</taxon>
        <taxon>Sar</taxon>
        <taxon>Stramenopiles</taxon>
        <taxon>Ochrophyta</taxon>
        <taxon>Pelagophyceae</taxon>
        <taxon>Pelagomonadales</taxon>
        <taxon>Pelagomonadaceae</taxon>
        <taxon>Aureococcus</taxon>
    </lineage>
</organism>
<dbReference type="Gene3D" id="1.10.600.10">
    <property type="entry name" value="Farnesyl Diphosphate Synthase"/>
    <property type="match status" value="1"/>
</dbReference>
<comment type="caution">
    <text evidence="5">The sequence shown here is derived from an EMBL/GenBank/DDBJ whole genome shotgun (WGS) entry which is preliminary data.</text>
</comment>
<dbReference type="EMBL" id="JBBJCI010000202">
    <property type="protein sequence ID" value="KAK7241360.1"/>
    <property type="molecule type" value="Genomic_DNA"/>
</dbReference>
<evidence type="ECO:0000313" key="5">
    <source>
        <dbReference type="EMBL" id="KAK7241360.1"/>
    </source>
</evidence>
<dbReference type="PANTHER" id="PTHR12001:SF44">
    <property type="entry name" value="GERANYLGERANYL PYROPHOSPHATE SYNTHASE"/>
    <property type="match status" value="1"/>
</dbReference>
<dbReference type="CDD" id="cd00685">
    <property type="entry name" value="Trans_IPPS_HT"/>
    <property type="match status" value="1"/>
</dbReference>
<evidence type="ECO:0000256" key="1">
    <source>
        <dbReference type="ARBA" id="ARBA00022723"/>
    </source>
</evidence>
<keyword evidence="1" id="KW-0479">Metal-binding</keyword>
<dbReference type="InterPro" id="IPR008949">
    <property type="entry name" value="Isoprenoid_synthase_dom_sf"/>
</dbReference>
<evidence type="ECO:0000256" key="4">
    <source>
        <dbReference type="SAM" id="MobiDB-lite"/>
    </source>
</evidence>
<feature type="region of interest" description="Disordered" evidence="4">
    <location>
        <begin position="296"/>
        <end position="326"/>
    </location>
</feature>
<dbReference type="InterPro" id="IPR033749">
    <property type="entry name" value="Polyprenyl_synt_CS"/>
</dbReference>
<keyword evidence="6" id="KW-1185">Reference proteome</keyword>
<evidence type="ECO:0000256" key="2">
    <source>
        <dbReference type="ARBA" id="ARBA00022842"/>
    </source>
</evidence>
<accession>A0ABR1FZ23</accession>
<dbReference type="Proteomes" id="UP001363151">
    <property type="component" value="Unassembled WGS sequence"/>
</dbReference>
<proteinExistence type="inferred from homology"/>
<sequence>MAVNHDVDEALLEPFNYISENPGKNVRGSLIDAFNMWLGIPGDRVEAIKRIVSRLHNASLLVDDIEDGSQLRRGKPVAHAIFGVPSTLNTANYVYFIALEECHRLDNGEALAVFVEELLNLHRGQGQDILWRDSCRCPTEAEYTTMVLDKTGGLFRLAVGMMAAFSDRRKGEFRKLVDLLALYFQIRDDLVNLRSDDYMRSKSYCEDLTEGKFSFPILHAVHAAPDDTRLLNILKQRTENPDVKKHAVEYMASLGSFAYTRTALAKLKADVGAEIALLGGHERLAALMDKLDAQIADKQRAPSDELPPPPRGSPLDDGAKCQFDTL</sequence>
<name>A0ABR1FZ23_AURAN</name>
<dbReference type="Pfam" id="PF00348">
    <property type="entry name" value="polyprenyl_synt"/>
    <property type="match status" value="1"/>
</dbReference>
<comment type="similarity">
    <text evidence="3">Belongs to the FPP/GGPP synthase family.</text>
</comment>
<evidence type="ECO:0000256" key="3">
    <source>
        <dbReference type="RuleBase" id="RU004466"/>
    </source>
</evidence>
<reference evidence="5 6" key="1">
    <citation type="submission" date="2024-03" db="EMBL/GenBank/DDBJ databases">
        <title>Aureococcus anophagefferens CCMP1851 and Kratosvirus quantuckense: Draft genome of a second virus-susceptible host strain in the model system.</title>
        <authorList>
            <person name="Chase E."/>
            <person name="Truchon A.R."/>
            <person name="Schepens W."/>
            <person name="Wilhelm S.W."/>
        </authorList>
    </citation>
    <scope>NUCLEOTIDE SEQUENCE [LARGE SCALE GENOMIC DNA]</scope>
    <source>
        <strain evidence="5 6">CCMP1851</strain>
    </source>
</reference>
<dbReference type="PANTHER" id="PTHR12001">
    <property type="entry name" value="GERANYLGERANYL PYROPHOSPHATE SYNTHASE"/>
    <property type="match status" value="1"/>
</dbReference>
<dbReference type="SFLD" id="SFLDS00005">
    <property type="entry name" value="Isoprenoid_Synthase_Type_I"/>
    <property type="match status" value="1"/>
</dbReference>
<keyword evidence="2" id="KW-0460">Magnesium</keyword>
<keyword evidence="3" id="KW-0808">Transferase</keyword>
<gene>
    <name evidence="5" type="ORF">SO694_00059050</name>
</gene>